<dbReference type="InterPro" id="IPR011065">
    <property type="entry name" value="Kunitz_inhibitor_STI-like_sf"/>
</dbReference>
<evidence type="ECO:0000313" key="4">
    <source>
        <dbReference type="EMBL" id="RAL41730.1"/>
    </source>
</evidence>
<dbReference type="PANTHER" id="PTHR33107">
    <property type="entry name" value="KUNITZ TRYPSIN INHIBITOR 2"/>
    <property type="match status" value="1"/>
</dbReference>
<comment type="similarity">
    <text evidence="1">Belongs to the protease inhibitor I3 (leguminous Kunitz-type inhibitor) family.</text>
</comment>
<dbReference type="Gene3D" id="2.80.10.50">
    <property type="match status" value="2"/>
</dbReference>
<dbReference type="Proteomes" id="UP000249390">
    <property type="component" value="Unassembled WGS sequence"/>
</dbReference>
<gene>
    <name evidence="4" type="ORF">DM860_008912</name>
</gene>
<feature type="chain" id="PRO_5016279461" evidence="3">
    <location>
        <begin position="24"/>
        <end position="291"/>
    </location>
</feature>
<feature type="signal peptide" evidence="3">
    <location>
        <begin position="1"/>
        <end position="23"/>
    </location>
</feature>
<evidence type="ECO:0000256" key="2">
    <source>
        <dbReference type="SAM" id="MobiDB-lite"/>
    </source>
</evidence>
<protein>
    <submittedName>
        <fullName evidence="4">Uncharacterized protein</fullName>
    </submittedName>
</protein>
<keyword evidence="5" id="KW-1185">Reference proteome</keyword>
<dbReference type="SUPFAM" id="SSF50386">
    <property type="entry name" value="STI-like"/>
    <property type="match status" value="2"/>
</dbReference>
<dbReference type="PANTHER" id="PTHR33107:SF5">
    <property type="entry name" value="KUNITZ TRYPSIN INHIBITOR 5"/>
    <property type="match status" value="1"/>
</dbReference>
<proteinExistence type="inferred from homology"/>
<evidence type="ECO:0000256" key="3">
    <source>
        <dbReference type="SAM" id="SignalP"/>
    </source>
</evidence>
<evidence type="ECO:0000256" key="1">
    <source>
        <dbReference type="ARBA" id="ARBA00005440"/>
    </source>
</evidence>
<dbReference type="EMBL" id="NQVE01000183">
    <property type="protein sequence ID" value="RAL41730.1"/>
    <property type="molecule type" value="Genomic_DNA"/>
</dbReference>
<dbReference type="InterPro" id="IPR002160">
    <property type="entry name" value="Prot_inh_Kunz-lg"/>
</dbReference>
<accession>A0A328D978</accession>
<name>A0A328D978_9ASTE</name>
<keyword evidence="3" id="KW-0732">Signal</keyword>
<feature type="region of interest" description="Disordered" evidence="2">
    <location>
        <begin position="116"/>
        <end position="167"/>
    </location>
</feature>
<sequence length="291" mass="32715">MGDHLLLMLSSLLLLSSVAFSTASSSSFPPVVDVDGHVLMTGKPYYALSGLLRHPLGLCLPDDVGQNDVVQCPLLKHDSRGFPVAFTRVKDDDGDEDDREHGRVVREDTFYRVQFWDDNDNNNDNDNDNENNNDDNDNENNDDDDDDNDNNCGGDDGEIGGVEERRRRRRSDTTNVWYLKKGDVSRRVFVAVGSKSNVVKSVRFAIKRVTLGYKLVYCVQSPKRKGSSFPACFGVGLIRVDRYNHLGIGLGARPVQFFFKKKTDDDDDDMPHIPEMSRHLVVNNTNTNNIN</sequence>
<dbReference type="GO" id="GO:0004866">
    <property type="term" value="F:endopeptidase inhibitor activity"/>
    <property type="evidence" value="ECO:0007669"/>
    <property type="project" value="InterPro"/>
</dbReference>
<feature type="compositionally biased region" description="Acidic residues" evidence="2">
    <location>
        <begin position="117"/>
        <end position="149"/>
    </location>
</feature>
<comment type="caution">
    <text evidence="4">The sequence shown here is derived from an EMBL/GenBank/DDBJ whole genome shotgun (WGS) entry which is preliminary data.</text>
</comment>
<reference evidence="4 5" key="1">
    <citation type="submission" date="2018-06" db="EMBL/GenBank/DDBJ databases">
        <title>The Genome of Cuscuta australis (Dodder) Provides Insight into the Evolution of Plant Parasitism.</title>
        <authorList>
            <person name="Liu H."/>
        </authorList>
    </citation>
    <scope>NUCLEOTIDE SEQUENCE [LARGE SCALE GENOMIC DNA]</scope>
    <source>
        <strain evidence="5">cv. Yunnan</strain>
        <tissue evidence="4">Vines</tissue>
    </source>
</reference>
<dbReference type="SMART" id="SM00452">
    <property type="entry name" value="STI"/>
    <property type="match status" value="1"/>
</dbReference>
<evidence type="ECO:0000313" key="5">
    <source>
        <dbReference type="Proteomes" id="UP000249390"/>
    </source>
</evidence>
<organism evidence="4 5">
    <name type="scientific">Cuscuta australis</name>
    <dbReference type="NCBI Taxonomy" id="267555"/>
    <lineage>
        <taxon>Eukaryota</taxon>
        <taxon>Viridiplantae</taxon>
        <taxon>Streptophyta</taxon>
        <taxon>Embryophyta</taxon>
        <taxon>Tracheophyta</taxon>
        <taxon>Spermatophyta</taxon>
        <taxon>Magnoliopsida</taxon>
        <taxon>eudicotyledons</taxon>
        <taxon>Gunneridae</taxon>
        <taxon>Pentapetalae</taxon>
        <taxon>asterids</taxon>
        <taxon>lamiids</taxon>
        <taxon>Solanales</taxon>
        <taxon>Convolvulaceae</taxon>
        <taxon>Cuscuteae</taxon>
        <taxon>Cuscuta</taxon>
        <taxon>Cuscuta subgen. Grammica</taxon>
        <taxon>Cuscuta sect. Cleistogrammica</taxon>
    </lineage>
</organism>
<dbReference type="AlphaFoldDB" id="A0A328D978"/>